<reference evidence="1" key="1">
    <citation type="thesis" date="2020" institute="ProQuest LLC" country="789 East Eisenhower Parkway, Ann Arbor, MI, USA">
        <title>Comparative Genomics and Chromosome Evolution.</title>
        <authorList>
            <person name="Mudd A.B."/>
        </authorList>
    </citation>
    <scope>NUCLEOTIDE SEQUENCE</scope>
    <source>
        <strain evidence="1">1538</strain>
        <tissue evidence="1">Blood</tissue>
    </source>
</reference>
<proteinExistence type="predicted"/>
<evidence type="ECO:0000313" key="2">
    <source>
        <dbReference type="Proteomes" id="UP001181693"/>
    </source>
</evidence>
<sequence length="81" mass="8877">MDNFDICMVTYALGGILLLSLGASADSLLSYKKTKSYTTGTPDKVVKLDFYVSKDNLAARTVMVSKHLTCDGQTTSEYKNK</sequence>
<dbReference type="EMBL" id="DYDO01000005">
    <property type="protein sequence ID" value="DBA25217.1"/>
    <property type="molecule type" value="Genomic_DNA"/>
</dbReference>
<dbReference type="AlphaFoldDB" id="A0AAV3AMN2"/>
<evidence type="ECO:0000313" key="1">
    <source>
        <dbReference type="EMBL" id="DBA25217.1"/>
    </source>
</evidence>
<accession>A0AAV3AMN2</accession>
<protein>
    <submittedName>
        <fullName evidence="1">Uncharacterized protein</fullName>
    </submittedName>
</protein>
<name>A0AAV3AMN2_PYXAD</name>
<comment type="caution">
    <text evidence="1">The sequence shown here is derived from an EMBL/GenBank/DDBJ whole genome shotgun (WGS) entry which is preliminary data.</text>
</comment>
<gene>
    <name evidence="1" type="ORF">GDO54_012773</name>
</gene>
<dbReference type="Proteomes" id="UP001181693">
    <property type="component" value="Unassembled WGS sequence"/>
</dbReference>
<keyword evidence="2" id="KW-1185">Reference proteome</keyword>
<organism evidence="1 2">
    <name type="scientific">Pyxicephalus adspersus</name>
    <name type="common">African bullfrog</name>
    <dbReference type="NCBI Taxonomy" id="30357"/>
    <lineage>
        <taxon>Eukaryota</taxon>
        <taxon>Metazoa</taxon>
        <taxon>Chordata</taxon>
        <taxon>Craniata</taxon>
        <taxon>Vertebrata</taxon>
        <taxon>Euteleostomi</taxon>
        <taxon>Amphibia</taxon>
        <taxon>Batrachia</taxon>
        <taxon>Anura</taxon>
        <taxon>Neobatrachia</taxon>
        <taxon>Ranoidea</taxon>
        <taxon>Pyxicephalidae</taxon>
        <taxon>Pyxicephalinae</taxon>
        <taxon>Pyxicephalus</taxon>
    </lineage>
</organism>